<accession>A0A926DDX1</accession>
<keyword evidence="3" id="KW-1185">Reference proteome</keyword>
<gene>
    <name evidence="2" type="ORF">H8695_10805</name>
</gene>
<evidence type="ECO:0000256" key="1">
    <source>
        <dbReference type="SAM" id="SignalP"/>
    </source>
</evidence>
<reference evidence="2" key="1">
    <citation type="submission" date="2020-08" db="EMBL/GenBank/DDBJ databases">
        <title>Genome public.</title>
        <authorList>
            <person name="Liu C."/>
            <person name="Sun Q."/>
        </authorList>
    </citation>
    <scope>NUCLEOTIDE SEQUENCE</scope>
    <source>
        <strain evidence="2">BX7</strain>
    </source>
</reference>
<organism evidence="2 3">
    <name type="scientific">Feifania hominis</name>
    <dbReference type="NCBI Taxonomy" id="2763660"/>
    <lineage>
        <taxon>Bacteria</taxon>
        <taxon>Bacillati</taxon>
        <taxon>Bacillota</taxon>
        <taxon>Clostridia</taxon>
        <taxon>Eubacteriales</taxon>
        <taxon>Feifaniaceae</taxon>
        <taxon>Feifania</taxon>
    </lineage>
</organism>
<name>A0A926DDX1_9FIRM</name>
<protein>
    <submittedName>
        <fullName evidence="2">Uncharacterized protein</fullName>
    </submittedName>
</protein>
<feature type="chain" id="PRO_5039049823" evidence="1">
    <location>
        <begin position="21"/>
        <end position="96"/>
    </location>
</feature>
<proteinExistence type="predicted"/>
<evidence type="ECO:0000313" key="2">
    <source>
        <dbReference type="EMBL" id="MBC8537175.1"/>
    </source>
</evidence>
<sequence>MKKIGKILMALGTAAGAAGAVALAREARRTRQAEQALEQMPLHQLRERFAAVHREPGRTVITIPDSMLLADKLRVCAGVLRKPKGGAGDAESGSEL</sequence>
<dbReference type="EMBL" id="JACRSP010000005">
    <property type="protein sequence ID" value="MBC8537175.1"/>
    <property type="molecule type" value="Genomic_DNA"/>
</dbReference>
<comment type="caution">
    <text evidence="2">The sequence shown here is derived from an EMBL/GenBank/DDBJ whole genome shotgun (WGS) entry which is preliminary data.</text>
</comment>
<dbReference type="Proteomes" id="UP000620366">
    <property type="component" value="Unassembled WGS sequence"/>
</dbReference>
<dbReference type="RefSeq" id="WP_249301543.1">
    <property type="nucleotide sequence ID" value="NZ_JACRSP010000005.1"/>
</dbReference>
<dbReference type="AlphaFoldDB" id="A0A926DDX1"/>
<feature type="signal peptide" evidence="1">
    <location>
        <begin position="1"/>
        <end position="20"/>
    </location>
</feature>
<evidence type="ECO:0000313" key="3">
    <source>
        <dbReference type="Proteomes" id="UP000620366"/>
    </source>
</evidence>
<keyword evidence="1" id="KW-0732">Signal</keyword>